<evidence type="ECO:0000259" key="1">
    <source>
        <dbReference type="Pfam" id="PF01609"/>
    </source>
</evidence>
<sequence length="391" mass="44999">MKQSTPLYDSILKLLHHAPWRDRRHLYTVAWMVLGLLSSGWISLSKWSPYVVSRAEMAQSVERRFKRWLTNGRIDVLRLYAALLREALKDVAEEPLLVALDTSMLWDTFCVIQLALVYRGRSIPLVWKVMKHPSASVAFKDYRGVLGFAARLFPEREIILLADRGFLHGELLNWIRKTAGWHARIRCKRSVGFYQKTGSGYRKLTLRLLAGEVCYYHHVGVTGAHIPAHLAVGWEKGAKEPWIIVSDQPTNGDTLYEYGRRFNIEEGFLDHKSNGFQWESSQLRETEVLQRLCFIMAVATLVLVCQGGAVVASGKRRCVDPHWFRGYSYARIGWDWIRRACARGDAIIDSLVLHALHAPEPARANKRQPDRSRWMDDLPCRIFLFAMPLRS</sequence>
<dbReference type="STRING" id="675511.GCA_000341735_01395"/>
<evidence type="ECO:0000313" key="3">
    <source>
        <dbReference type="Proteomes" id="UP000305881"/>
    </source>
</evidence>
<dbReference type="KEGG" id="mbur:EQU24_08140"/>
<dbReference type="RefSeq" id="WP_138767131.1">
    <property type="nucleotide sequence ID" value="NZ_CP035467.1"/>
</dbReference>
<protein>
    <recommendedName>
        <fullName evidence="1">Transposase IS4-like domain-containing protein</fullName>
    </recommendedName>
</protein>
<reference evidence="3" key="1">
    <citation type="journal article" date="2019" name="J. Bacteriol.">
        <title>A Mutagenic Screen Identifies a TonB-Dependent Receptor Required for the Lanthanide Metal Switch in the Type I Methanotroph 'Methylotuvimicrobium buryatense' 5GB1C.</title>
        <authorList>
            <person name="Groom J.D."/>
            <person name="Ford S.M."/>
            <person name="Pesesky M.W."/>
            <person name="Lidstrom M.E."/>
        </authorList>
    </citation>
    <scope>NUCLEOTIDE SEQUENCE [LARGE SCALE GENOMIC DNA]</scope>
    <source>
        <strain evidence="3">5GB1C</strain>
    </source>
</reference>
<dbReference type="GO" id="GO:0006313">
    <property type="term" value="P:DNA transposition"/>
    <property type="evidence" value="ECO:0007669"/>
    <property type="project" value="InterPro"/>
</dbReference>
<feature type="domain" description="Transposase IS4-like" evidence="1">
    <location>
        <begin position="146"/>
        <end position="300"/>
    </location>
</feature>
<name>A0A4P9UNX4_METBY</name>
<keyword evidence="3" id="KW-1185">Reference proteome</keyword>
<dbReference type="InterPro" id="IPR012337">
    <property type="entry name" value="RNaseH-like_sf"/>
</dbReference>
<dbReference type="AlphaFoldDB" id="A0A4P9UNX4"/>
<dbReference type="GO" id="GO:0004803">
    <property type="term" value="F:transposase activity"/>
    <property type="evidence" value="ECO:0007669"/>
    <property type="project" value="InterPro"/>
</dbReference>
<evidence type="ECO:0000313" key="2">
    <source>
        <dbReference type="EMBL" id="QCW82213.1"/>
    </source>
</evidence>
<proteinExistence type="predicted"/>
<gene>
    <name evidence="2" type="ORF">EQU24_08140</name>
</gene>
<dbReference type="SUPFAM" id="SSF53098">
    <property type="entry name" value="Ribonuclease H-like"/>
    <property type="match status" value="1"/>
</dbReference>
<dbReference type="GO" id="GO:0003677">
    <property type="term" value="F:DNA binding"/>
    <property type="evidence" value="ECO:0007669"/>
    <property type="project" value="InterPro"/>
</dbReference>
<dbReference type="OrthoDB" id="5558563at2"/>
<dbReference type="InterPro" id="IPR002559">
    <property type="entry name" value="Transposase_11"/>
</dbReference>
<accession>A0A4P9UNX4</accession>
<organism evidence="2 3">
    <name type="scientific">Methylotuvimicrobium buryatense</name>
    <name type="common">Methylomicrobium buryatense</name>
    <dbReference type="NCBI Taxonomy" id="95641"/>
    <lineage>
        <taxon>Bacteria</taxon>
        <taxon>Pseudomonadati</taxon>
        <taxon>Pseudomonadota</taxon>
        <taxon>Gammaproteobacteria</taxon>
        <taxon>Methylococcales</taxon>
        <taxon>Methylococcaceae</taxon>
        <taxon>Methylotuvimicrobium</taxon>
    </lineage>
</organism>
<dbReference type="EMBL" id="CP035467">
    <property type="protein sequence ID" value="QCW82213.1"/>
    <property type="molecule type" value="Genomic_DNA"/>
</dbReference>
<dbReference type="Proteomes" id="UP000305881">
    <property type="component" value="Chromosome"/>
</dbReference>
<dbReference type="Pfam" id="PF01609">
    <property type="entry name" value="DDE_Tnp_1"/>
    <property type="match status" value="1"/>
</dbReference>